<feature type="transmembrane region" description="Helical" evidence="8">
    <location>
        <begin position="165"/>
        <end position="187"/>
    </location>
</feature>
<dbReference type="Pfam" id="PF00662">
    <property type="entry name" value="Proton_antipo_N"/>
    <property type="match status" value="1"/>
</dbReference>
<feature type="transmembrane region" description="Helical" evidence="8">
    <location>
        <begin position="245"/>
        <end position="265"/>
    </location>
</feature>
<dbReference type="GO" id="GO:0005886">
    <property type="term" value="C:plasma membrane"/>
    <property type="evidence" value="ECO:0007669"/>
    <property type="project" value="UniProtKB-SubCell"/>
</dbReference>
<evidence type="ECO:0000313" key="11">
    <source>
        <dbReference type="EMBL" id="HET98062.1"/>
    </source>
</evidence>
<proteinExistence type="predicted"/>
<dbReference type="EMBL" id="DSDS01000116">
    <property type="protein sequence ID" value="HET98062.1"/>
    <property type="molecule type" value="Genomic_DNA"/>
</dbReference>
<comment type="subcellular location">
    <subcellularLocation>
        <location evidence="1">Cell membrane</location>
        <topology evidence="1">Multi-pass membrane protein</topology>
    </subcellularLocation>
    <subcellularLocation>
        <location evidence="7">Membrane</location>
        <topology evidence="7">Multi-pass membrane protein</topology>
    </subcellularLocation>
</comment>
<protein>
    <submittedName>
        <fullName evidence="11">Monovalent cation/H+ antiporter subunit D family protein</fullName>
    </submittedName>
</protein>
<feature type="transmembrane region" description="Helical" evidence="8">
    <location>
        <begin position="112"/>
        <end position="139"/>
    </location>
</feature>
<evidence type="ECO:0000256" key="8">
    <source>
        <dbReference type="SAM" id="Phobius"/>
    </source>
</evidence>
<feature type="transmembrane region" description="Helical" evidence="8">
    <location>
        <begin position="413"/>
        <end position="437"/>
    </location>
</feature>
<dbReference type="Proteomes" id="UP000885986">
    <property type="component" value="Unassembled WGS sequence"/>
</dbReference>
<keyword evidence="2" id="KW-1003">Cell membrane</keyword>
<feature type="transmembrane region" description="Helical" evidence="8">
    <location>
        <begin position="315"/>
        <end position="335"/>
    </location>
</feature>
<feature type="transmembrane region" description="Helical" evidence="8">
    <location>
        <begin position="7"/>
        <end position="26"/>
    </location>
</feature>
<feature type="transmembrane region" description="Helical" evidence="8">
    <location>
        <begin position="207"/>
        <end position="233"/>
    </location>
</feature>
<feature type="transmembrane region" description="Helical" evidence="8">
    <location>
        <begin position="277"/>
        <end position="295"/>
    </location>
</feature>
<sequence>MNINAGLPIAILFSSFIAGVIIFFLREESVGLRTLLNLGGATLKLVLIGAMIHGMFRGLEYEASIPFMPGIILSLRADSLSVLFAALSAVLWLLTTIYAVGYLENSPNRSRFFGFFSLCVSATVGVALAGNLITFLLFYEMLTLTTYPLVVHRGTPQALRAGRIYLYYTVGGGALLLLGTLWLWTLAGDLNFTPGGILAASGPDHRFSLQVIFFLLIAGVGVKAALFPFCYWLPVAMAAPAPVSALLHAVAVVKAGAFGIVRVVFDIYGVEFARLLAVLPWLAGLAALTVIYGSLRALSQDSLKKRLAWSTVSQVSYIALGVGVGGPTAVIGGLAHLVHQGLMKITLFFCAGNLAETLGVHKISQMTGMGRRMPWTMAAFTVAALGMIGVPPLAGFFSKWYLGWGGLEAGQPWVLGVLGVSTLLNAAYFLPVLYRVWFRTPEHTPLRDNRASQINYRRGGQEANWMLLVPSLITALLVLLAGIMANAPWSPLSWATIIALGGFRP</sequence>
<evidence type="ECO:0000256" key="5">
    <source>
        <dbReference type="ARBA" id="ARBA00023002"/>
    </source>
</evidence>
<keyword evidence="6 8" id="KW-0472">Membrane</keyword>
<evidence type="ECO:0000256" key="7">
    <source>
        <dbReference type="RuleBase" id="RU000320"/>
    </source>
</evidence>
<evidence type="ECO:0000259" key="9">
    <source>
        <dbReference type="Pfam" id="PF00361"/>
    </source>
</evidence>
<dbReference type="GO" id="GO:0016491">
    <property type="term" value="F:oxidoreductase activity"/>
    <property type="evidence" value="ECO:0007669"/>
    <property type="project" value="UniProtKB-KW"/>
</dbReference>
<evidence type="ECO:0000256" key="2">
    <source>
        <dbReference type="ARBA" id="ARBA00022475"/>
    </source>
</evidence>
<evidence type="ECO:0000256" key="3">
    <source>
        <dbReference type="ARBA" id="ARBA00022692"/>
    </source>
</evidence>
<feature type="transmembrane region" description="Helical" evidence="8">
    <location>
        <begin position="465"/>
        <end position="485"/>
    </location>
</feature>
<reference evidence="11" key="1">
    <citation type="journal article" date="2020" name="mSystems">
        <title>Genome- and Community-Level Interaction Insights into Carbon Utilization and Element Cycling Functions of Hydrothermarchaeota in Hydrothermal Sediment.</title>
        <authorList>
            <person name="Zhou Z."/>
            <person name="Liu Y."/>
            <person name="Xu W."/>
            <person name="Pan J."/>
            <person name="Luo Z.H."/>
            <person name="Li M."/>
        </authorList>
    </citation>
    <scope>NUCLEOTIDE SEQUENCE [LARGE SCALE GENOMIC DNA]</scope>
    <source>
        <strain evidence="11">SpSt-1224</strain>
    </source>
</reference>
<dbReference type="PANTHER" id="PTHR42682:SF4">
    <property type="entry name" value="NADH-UBIQUINONE_PLASTOQUINONE"/>
    <property type="match status" value="1"/>
</dbReference>
<name>A0A7C2TM05_9BACT</name>
<feature type="domain" description="NADH-Ubiquinone oxidoreductase (complex I) chain 5 N-terminal" evidence="10">
    <location>
        <begin position="73"/>
        <end position="113"/>
    </location>
</feature>
<dbReference type="Pfam" id="PF00361">
    <property type="entry name" value="Proton_antipo_M"/>
    <property type="match status" value="1"/>
</dbReference>
<dbReference type="InterPro" id="IPR052175">
    <property type="entry name" value="ComplexI-like_HydComp"/>
</dbReference>
<keyword evidence="5" id="KW-0560">Oxidoreductase</keyword>
<dbReference type="PANTHER" id="PTHR42682">
    <property type="entry name" value="HYDROGENASE-4 COMPONENT F"/>
    <property type="match status" value="1"/>
</dbReference>
<evidence type="ECO:0000259" key="10">
    <source>
        <dbReference type="Pfam" id="PF00662"/>
    </source>
</evidence>
<evidence type="ECO:0000256" key="4">
    <source>
        <dbReference type="ARBA" id="ARBA00022989"/>
    </source>
</evidence>
<dbReference type="AlphaFoldDB" id="A0A7C2TM05"/>
<gene>
    <name evidence="11" type="ORF">ENN98_05115</name>
</gene>
<evidence type="ECO:0000256" key="1">
    <source>
        <dbReference type="ARBA" id="ARBA00004651"/>
    </source>
</evidence>
<feature type="transmembrane region" description="Helical" evidence="8">
    <location>
        <begin position="373"/>
        <end position="393"/>
    </location>
</feature>
<comment type="caution">
    <text evidence="11">The sequence shown here is derived from an EMBL/GenBank/DDBJ whole genome shotgun (WGS) entry which is preliminary data.</text>
</comment>
<feature type="transmembrane region" description="Helical" evidence="8">
    <location>
        <begin position="80"/>
        <end position="100"/>
    </location>
</feature>
<dbReference type="PRINTS" id="PR01434">
    <property type="entry name" value="NADHDHGNASE5"/>
</dbReference>
<keyword evidence="4 8" id="KW-1133">Transmembrane helix</keyword>
<dbReference type="InterPro" id="IPR001516">
    <property type="entry name" value="Proton_antipo_N"/>
</dbReference>
<evidence type="ECO:0000256" key="6">
    <source>
        <dbReference type="ARBA" id="ARBA00023136"/>
    </source>
</evidence>
<feature type="transmembrane region" description="Helical" evidence="8">
    <location>
        <begin position="38"/>
        <end position="59"/>
    </location>
</feature>
<organism evidence="11">
    <name type="scientific">Desulfurivibrio alkaliphilus</name>
    <dbReference type="NCBI Taxonomy" id="427923"/>
    <lineage>
        <taxon>Bacteria</taxon>
        <taxon>Pseudomonadati</taxon>
        <taxon>Thermodesulfobacteriota</taxon>
        <taxon>Desulfobulbia</taxon>
        <taxon>Desulfobulbales</taxon>
        <taxon>Desulfobulbaceae</taxon>
        <taxon>Desulfurivibrio</taxon>
    </lineage>
</organism>
<accession>A0A7C2TM05</accession>
<dbReference type="InterPro" id="IPR001750">
    <property type="entry name" value="ND/Mrp_TM"/>
</dbReference>
<feature type="domain" description="NADH:quinone oxidoreductase/Mrp antiporter transmembrane" evidence="9">
    <location>
        <begin position="129"/>
        <end position="423"/>
    </location>
</feature>
<keyword evidence="3 7" id="KW-0812">Transmembrane</keyword>